<keyword evidence="3" id="KW-1185">Reference proteome</keyword>
<proteinExistence type="predicted"/>
<dbReference type="AlphaFoldDB" id="A0A9W7CZR7"/>
<accession>A0A9W7CZR7</accession>
<dbReference type="Proteomes" id="UP001165121">
    <property type="component" value="Unassembled WGS sequence"/>
</dbReference>
<feature type="region of interest" description="Disordered" evidence="1">
    <location>
        <begin position="145"/>
        <end position="283"/>
    </location>
</feature>
<feature type="compositionally biased region" description="Low complexity" evidence="1">
    <location>
        <begin position="199"/>
        <end position="211"/>
    </location>
</feature>
<evidence type="ECO:0000313" key="2">
    <source>
        <dbReference type="EMBL" id="GMF50958.1"/>
    </source>
</evidence>
<evidence type="ECO:0000313" key="3">
    <source>
        <dbReference type="Proteomes" id="UP001165121"/>
    </source>
</evidence>
<gene>
    <name evidence="2" type="ORF">Pfra01_002046300</name>
</gene>
<comment type="caution">
    <text evidence="2">The sequence shown here is derived from an EMBL/GenBank/DDBJ whole genome shotgun (WGS) entry which is preliminary data.</text>
</comment>
<dbReference type="EMBL" id="BSXT01002794">
    <property type="protein sequence ID" value="GMF50958.1"/>
    <property type="molecule type" value="Genomic_DNA"/>
</dbReference>
<organism evidence="2 3">
    <name type="scientific">Phytophthora fragariaefolia</name>
    <dbReference type="NCBI Taxonomy" id="1490495"/>
    <lineage>
        <taxon>Eukaryota</taxon>
        <taxon>Sar</taxon>
        <taxon>Stramenopiles</taxon>
        <taxon>Oomycota</taxon>
        <taxon>Peronosporomycetes</taxon>
        <taxon>Peronosporales</taxon>
        <taxon>Peronosporaceae</taxon>
        <taxon>Phytophthora</taxon>
    </lineage>
</organism>
<feature type="compositionally biased region" description="Polar residues" evidence="1">
    <location>
        <begin position="219"/>
        <end position="231"/>
    </location>
</feature>
<feature type="region of interest" description="Disordered" evidence="1">
    <location>
        <begin position="29"/>
        <end position="112"/>
    </location>
</feature>
<reference evidence="2" key="1">
    <citation type="submission" date="2023-04" db="EMBL/GenBank/DDBJ databases">
        <title>Phytophthora fragariaefolia NBRC 109709.</title>
        <authorList>
            <person name="Ichikawa N."/>
            <person name="Sato H."/>
            <person name="Tonouchi N."/>
        </authorList>
    </citation>
    <scope>NUCLEOTIDE SEQUENCE</scope>
    <source>
        <strain evidence="2">NBRC 109709</strain>
    </source>
</reference>
<name>A0A9W7CZR7_9STRA</name>
<sequence length="314" mass="33916">MNNPAPMADIGHFIFYDEGEVVGAQKASDTYGTLDIRSPDDAGRWQADTADGLTRGVASPPGRRRRSWDLKSRKCNQSTEPTGNGWPEAPVGSGGSEPNKAGTQRDHARSGSAQSVQLGIVAPFDWYQSPVVVVQYDSLPQVAWQSEEGTKRPPPQTPSRVEKKRHLVAYQTEDTRRGLSSSRGLAPSNDVGGADEVEVSSSVAVTAADAGDPSEDPSYDNNSLTDDTSWGQRGGGPTDKNAGANRSGQAAGRSNHDDEDSFHERHDTRNQQTAAPRSVRPSIATECRELRGHVSRSQEDDFESMDLWGVWRGG</sequence>
<protein>
    <submittedName>
        <fullName evidence="2">Unnamed protein product</fullName>
    </submittedName>
</protein>
<evidence type="ECO:0000256" key="1">
    <source>
        <dbReference type="SAM" id="MobiDB-lite"/>
    </source>
</evidence>